<proteinExistence type="predicted"/>
<comment type="caution">
    <text evidence="2">The sequence shown here is derived from an EMBL/GenBank/DDBJ whole genome shotgun (WGS) entry which is preliminary data.</text>
</comment>
<dbReference type="EMBL" id="PCYL01000014">
    <property type="protein sequence ID" value="PIR47007.1"/>
    <property type="molecule type" value="Genomic_DNA"/>
</dbReference>
<evidence type="ECO:0000313" key="2">
    <source>
        <dbReference type="EMBL" id="PIR47007.1"/>
    </source>
</evidence>
<feature type="transmembrane region" description="Helical" evidence="1">
    <location>
        <begin position="52"/>
        <end position="72"/>
    </location>
</feature>
<keyword evidence="1" id="KW-1133">Transmembrane helix</keyword>
<keyword evidence="1" id="KW-0812">Transmembrane</keyword>
<accession>A0A2H0RKN2</accession>
<evidence type="ECO:0000256" key="1">
    <source>
        <dbReference type="SAM" id="Phobius"/>
    </source>
</evidence>
<organism evidence="2 3">
    <name type="scientific">Candidatus Vogelbacteria bacterium CG10_big_fil_rev_8_21_14_0_10_45_14</name>
    <dbReference type="NCBI Taxonomy" id="1975042"/>
    <lineage>
        <taxon>Bacteria</taxon>
        <taxon>Candidatus Vogeliibacteriota</taxon>
    </lineage>
</organism>
<reference evidence="2 3" key="1">
    <citation type="submission" date="2017-09" db="EMBL/GenBank/DDBJ databases">
        <title>Depth-based differentiation of microbial function through sediment-hosted aquifers and enrichment of novel symbionts in the deep terrestrial subsurface.</title>
        <authorList>
            <person name="Probst A.J."/>
            <person name="Ladd B."/>
            <person name="Jarett J.K."/>
            <person name="Geller-Mcgrath D.E."/>
            <person name="Sieber C.M."/>
            <person name="Emerson J.B."/>
            <person name="Anantharaman K."/>
            <person name="Thomas B.C."/>
            <person name="Malmstrom R."/>
            <person name="Stieglmeier M."/>
            <person name="Klingl A."/>
            <person name="Woyke T."/>
            <person name="Ryan C.M."/>
            <person name="Banfield J.F."/>
        </authorList>
    </citation>
    <scope>NUCLEOTIDE SEQUENCE [LARGE SCALE GENOMIC DNA]</scope>
    <source>
        <strain evidence="2">CG10_big_fil_rev_8_21_14_0_10_45_14</strain>
    </source>
</reference>
<evidence type="ECO:0000313" key="3">
    <source>
        <dbReference type="Proteomes" id="UP000230833"/>
    </source>
</evidence>
<dbReference type="AlphaFoldDB" id="A0A2H0RKN2"/>
<gene>
    <name evidence="2" type="ORF">COV07_01195</name>
</gene>
<keyword evidence="1" id="KW-0472">Membrane</keyword>
<dbReference type="Proteomes" id="UP000230833">
    <property type="component" value="Unassembled WGS sequence"/>
</dbReference>
<protein>
    <submittedName>
        <fullName evidence="2">Uncharacterized protein</fullName>
    </submittedName>
</protein>
<sequence>MDIVRMGLLAGGGLITALNVLSAIGPDGGLLNVALALFFGAGFGNRDSPTHFYAFGLLFFTKLLHLSTVFYFPDTTCLLSTCANYVE</sequence>
<name>A0A2H0RKN2_9BACT</name>